<name>A0A2W7MCA1_9BACI</name>
<dbReference type="OrthoDB" id="8757095at2"/>
<feature type="transmembrane region" description="Helical" evidence="1">
    <location>
        <begin position="170"/>
        <end position="190"/>
    </location>
</feature>
<dbReference type="EMBL" id="QKZI01000012">
    <property type="protein sequence ID" value="PZX02402.1"/>
    <property type="molecule type" value="Genomic_DNA"/>
</dbReference>
<feature type="transmembrane region" description="Helical" evidence="1">
    <location>
        <begin position="110"/>
        <end position="130"/>
    </location>
</feature>
<gene>
    <name evidence="2" type="ORF">C7437_11241</name>
</gene>
<dbReference type="InterPro" id="IPR021359">
    <property type="entry name" value="DUF2812"/>
</dbReference>
<dbReference type="Proteomes" id="UP000248646">
    <property type="component" value="Unassembled WGS sequence"/>
</dbReference>
<reference evidence="2 3" key="1">
    <citation type="submission" date="2018-06" db="EMBL/GenBank/DDBJ databases">
        <title>Genomic Encyclopedia of Type Strains, Phase IV (KMG-IV): sequencing the most valuable type-strain genomes for metagenomic binning, comparative biology and taxonomic classification.</title>
        <authorList>
            <person name="Goeker M."/>
        </authorList>
    </citation>
    <scope>NUCLEOTIDE SEQUENCE [LARGE SCALE GENOMIC DNA]</scope>
    <source>
        <strain evidence="2 3">DSM 5</strain>
    </source>
</reference>
<proteinExistence type="predicted"/>
<comment type="caution">
    <text evidence="2">The sequence shown here is derived from an EMBL/GenBank/DDBJ whole genome shotgun (WGS) entry which is preliminary data.</text>
</comment>
<keyword evidence="1" id="KW-0812">Transmembrane</keyword>
<dbReference type="Pfam" id="PF11193">
    <property type="entry name" value="DUF2812"/>
    <property type="match status" value="1"/>
</dbReference>
<protein>
    <submittedName>
        <fullName evidence="2">Uncharacterized protein DUF2812</fullName>
    </submittedName>
</protein>
<evidence type="ECO:0000256" key="1">
    <source>
        <dbReference type="SAM" id="Phobius"/>
    </source>
</evidence>
<accession>A0A2W7MCA1</accession>
<dbReference type="RefSeq" id="WP_111440936.1">
    <property type="nucleotide sequence ID" value="NZ_QKZI01000012.1"/>
</dbReference>
<sequence>MHKFKFFIDFEKEEKWLEQMANNGYHLQNTSLGYQFKRERSETATIKIDFRKFRRKEDFIDYCTMFEDSGWKHLAGSKSSGMQYFKKTGDTDGDDIFSDNNSKAARYKRYANMSFELAMSFLPLLVVFYLTDIIDFKAFINPKELYFTPGLWDKTGTSFWFSFLFETPLALMRGFAWSFIPLTIILYLLFGYKSNKLYLQNKSDKK</sequence>
<keyword evidence="1" id="KW-0472">Membrane</keyword>
<evidence type="ECO:0000313" key="2">
    <source>
        <dbReference type="EMBL" id="PZX02402.1"/>
    </source>
</evidence>
<keyword evidence="1" id="KW-1133">Transmembrane helix</keyword>
<keyword evidence="3" id="KW-1185">Reference proteome</keyword>
<organism evidence="2 3">
    <name type="scientific">Psychrobacillus insolitus</name>
    <dbReference type="NCBI Taxonomy" id="1461"/>
    <lineage>
        <taxon>Bacteria</taxon>
        <taxon>Bacillati</taxon>
        <taxon>Bacillota</taxon>
        <taxon>Bacilli</taxon>
        <taxon>Bacillales</taxon>
        <taxon>Bacillaceae</taxon>
        <taxon>Psychrobacillus</taxon>
    </lineage>
</organism>
<dbReference type="AlphaFoldDB" id="A0A2W7MCA1"/>
<evidence type="ECO:0000313" key="3">
    <source>
        <dbReference type="Proteomes" id="UP000248646"/>
    </source>
</evidence>